<evidence type="ECO:0000256" key="8">
    <source>
        <dbReference type="ARBA" id="ARBA00032824"/>
    </source>
</evidence>
<accession>A0A076Q0H8</accession>
<feature type="domain" description="Thioredoxin" evidence="13">
    <location>
        <begin position="24"/>
        <end position="177"/>
    </location>
</feature>
<dbReference type="PANTHER" id="PTHR42801">
    <property type="entry name" value="THIOREDOXIN-DEPENDENT PEROXIDE REDUCTASE"/>
    <property type="match status" value="1"/>
</dbReference>
<evidence type="ECO:0000256" key="3">
    <source>
        <dbReference type="ARBA" id="ARBA00022559"/>
    </source>
</evidence>
<sequence length="178" mass="18795">MFKIHQLAPWLLAALLAPAAQAALKAGDAAPGFRTPAAVAGKAFDFDMAEALKKGPVVLYFFPKAFTQGCTLEAHAFAEATPQFAAMKATVVGMSHDDIDTLKRFSTEACRDQFAVASDPKAVTIKAYDAGAAANPARADRISYVVGQDGKVKFALVSSDPLAHVEQTKAAVRQLQGK</sequence>
<keyword evidence="6" id="KW-1015">Disulfide bond</keyword>
<protein>
    <recommendedName>
        <fullName evidence="2">thioredoxin-dependent peroxiredoxin</fullName>
        <ecNumber evidence="2">1.11.1.24</ecNumber>
    </recommendedName>
    <alternativeName>
        <fullName evidence="8">Thioredoxin peroxidase</fullName>
    </alternativeName>
    <alternativeName>
        <fullName evidence="10">Thioredoxin-dependent peroxiredoxin Bcp</fullName>
    </alternativeName>
</protein>
<evidence type="ECO:0000259" key="13">
    <source>
        <dbReference type="PROSITE" id="PS51352"/>
    </source>
</evidence>
<keyword evidence="12" id="KW-0732">Signal</keyword>
<dbReference type="KEGG" id="ctes:O987_25535"/>
<evidence type="ECO:0000313" key="14">
    <source>
        <dbReference type="EMBL" id="AIJ49177.1"/>
    </source>
</evidence>
<dbReference type="HOGENOM" id="CLU_042529_14_2_4"/>
<dbReference type="Proteomes" id="UP000028782">
    <property type="component" value="Chromosome"/>
</dbReference>
<dbReference type="GO" id="GO:0045454">
    <property type="term" value="P:cell redox homeostasis"/>
    <property type="evidence" value="ECO:0007669"/>
    <property type="project" value="TreeGrafter"/>
</dbReference>
<dbReference type="GO" id="GO:0005737">
    <property type="term" value="C:cytoplasm"/>
    <property type="evidence" value="ECO:0007669"/>
    <property type="project" value="TreeGrafter"/>
</dbReference>
<keyword evidence="5" id="KW-0560">Oxidoreductase</keyword>
<dbReference type="CDD" id="cd03017">
    <property type="entry name" value="PRX_BCP"/>
    <property type="match status" value="1"/>
</dbReference>
<dbReference type="PROSITE" id="PS51352">
    <property type="entry name" value="THIOREDOXIN_2"/>
    <property type="match status" value="1"/>
</dbReference>
<feature type="signal peptide" evidence="12">
    <location>
        <begin position="1"/>
        <end position="22"/>
    </location>
</feature>
<comment type="function">
    <text evidence="1">Thiol-specific peroxidase that catalyzes the reduction of hydrogen peroxide and organic hydroperoxides to water and alcohols, respectively. Plays a role in cell protection against oxidative stress by detoxifying peroxides and as sensor of hydrogen peroxide-mediated signaling events.</text>
</comment>
<dbReference type="SUPFAM" id="SSF52833">
    <property type="entry name" value="Thioredoxin-like"/>
    <property type="match status" value="1"/>
</dbReference>
<comment type="catalytic activity">
    <reaction evidence="11">
        <text>a hydroperoxide + [thioredoxin]-dithiol = an alcohol + [thioredoxin]-disulfide + H2O</text>
        <dbReference type="Rhea" id="RHEA:62620"/>
        <dbReference type="Rhea" id="RHEA-COMP:10698"/>
        <dbReference type="Rhea" id="RHEA-COMP:10700"/>
        <dbReference type="ChEBI" id="CHEBI:15377"/>
        <dbReference type="ChEBI" id="CHEBI:29950"/>
        <dbReference type="ChEBI" id="CHEBI:30879"/>
        <dbReference type="ChEBI" id="CHEBI:35924"/>
        <dbReference type="ChEBI" id="CHEBI:50058"/>
        <dbReference type="EC" id="1.11.1.24"/>
    </reaction>
</comment>
<proteinExistence type="inferred from homology"/>
<evidence type="ECO:0000256" key="9">
    <source>
        <dbReference type="ARBA" id="ARBA00038489"/>
    </source>
</evidence>
<gene>
    <name evidence="14" type="ORF">O987_25535</name>
</gene>
<keyword evidence="3" id="KW-0575">Peroxidase</keyword>
<evidence type="ECO:0000313" key="15">
    <source>
        <dbReference type="Proteomes" id="UP000028782"/>
    </source>
</evidence>
<dbReference type="InterPro" id="IPR050924">
    <property type="entry name" value="Peroxiredoxin_BCP/PrxQ"/>
</dbReference>
<evidence type="ECO:0000256" key="1">
    <source>
        <dbReference type="ARBA" id="ARBA00003330"/>
    </source>
</evidence>
<evidence type="ECO:0000256" key="11">
    <source>
        <dbReference type="ARBA" id="ARBA00049091"/>
    </source>
</evidence>
<dbReference type="InterPro" id="IPR013766">
    <property type="entry name" value="Thioredoxin_domain"/>
</dbReference>
<dbReference type="Pfam" id="PF00578">
    <property type="entry name" value="AhpC-TSA"/>
    <property type="match status" value="1"/>
</dbReference>
<dbReference type="EMBL" id="CP006704">
    <property type="protein sequence ID" value="AIJ49177.1"/>
    <property type="molecule type" value="Genomic_DNA"/>
</dbReference>
<reference evidence="14 15" key="1">
    <citation type="journal article" date="2014" name="Genome Announc.">
        <title>Complete Genome Sequence of Polychlorinated Biphenyl Degrader Comamonas testosteroni TK102 (NBRC 109938).</title>
        <authorList>
            <person name="Fukuda K."/>
            <person name="Hosoyama A."/>
            <person name="Tsuchikane K."/>
            <person name="Ohji S."/>
            <person name="Yamazoe A."/>
            <person name="Fujita N."/>
            <person name="Shintani M."/>
            <person name="Kimbara K."/>
        </authorList>
    </citation>
    <scope>NUCLEOTIDE SEQUENCE [LARGE SCALE GENOMIC DNA]</scope>
    <source>
        <strain evidence="14">TK102</strain>
    </source>
</reference>
<dbReference type="InterPro" id="IPR000866">
    <property type="entry name" value="AhpC/TSA"/>
</dbReference>
<name>A0A076Q0H8_COMTE</name>
<dbReference type="RefSeq" id="WP_043375352.1">
    <property type="nucleotide sequence ID" value="NZ_CP006704.1"/>
</dbReference>
<comment type="similarity">
    <text evidence="9">Belongs to the peroxiredoxin family. BCP/PrxQ subfamily.</text>
</comment>
<dbReference type="GO" id="GO:0008379">
    <property type="term" value="F:thioredoxin peroxidase activity"/>
    <property type="evidence" value="ECO:0007669"/>
    <property type="project" value="TreeGrafter"/>
</dbReference>
<keyword evidence="4" id="KW-0049">Antioxidant</keyword>
<evidence type="ECO:0000256" key="5">
    <source>
        <dbReference type="ARBA" id="ARBA00023002"/>
    </source>
</evidence>
<keyword evidence="7" id="KW-0676">Redox-active center</keyword>
<evidence type="ECO:0000256" key="6">
    <source>
        <dbReference type="ARBA" id="ARBA00023157"/>
    </source>
</evidence>
<dbReference type="EC" id="1.11.1.24" evidence="2"/>
<organism evidence="14 15">
    <name type="scientific">Comamonas testosteroni TK102</name>
    <dbReference type="NCBI Taxonomy" id="1392005"/>
    <lineage>
        <taxon>Bacteria</taxon>
        <taxon>Pseudomonadati</taxon>
        <taxon>Pseudomonadota</taxon>
        <taxon>Betaproteobacteria</taxon>
        <taxon>Burkholderiales</taxon>
        <taxon>Comamonadaceae</taxon>
        <taxon>Comamonas</taxon>
    </lineage>
</organism>
<dbReference type="Gene3D" id="3.40.30.10">
    <property type="entry name" value="Glutaredoxin"/>
    <property type="match status" value="1"/>
</dbReference>
<evidence type="ECO:0000256" key="4">
    <source>
        <dbReference type="ARBA" id="ARBA00022862"/>
    </source>
</evidence>
<evidence type="ECO:0000256" key="12">
    <source>
        <dbReference type="SAM" id="SignalP"/>
    </source>
</evidence>
<dbReference type="AlphaFoldDB" id="A0A076Q0H8"/>
<dbReference type="InterPro" id="IPR036249">
    <property type="entry name" value="Thioredoxin-like_sf"/>
</dbReference>
<evidence type="ECO:0000256" key="7">
    <source>
        <dbReference type="ARBA" id="ARBA00023284"/>
    </source>
</evidence>
<dbReference type="GO" id="GO:0034599">
    <property type="term" value="P:cellular response to oxidative stress"/>
    <property type="evidence" value="ECO:0007669"/>
    <property type="project" value="TreeGrafter"/>
</dbReference>
<evidence type="ECO:0000256" key="2">
    <source>
        <dbReference type="ARBA" id="ARBA00013017"/>
    </source>
</evidence>
<evidence type="ECO:0000256" key="10">
    <source>
        <dbReference type="ARBA" id="ARBA00042639"/>
    </source>
</evidence>
<dbReference type="PANTHER" id="PTHR42801:SF4">
    <property type="entry name" value="AHPC_TSA FAMILY PROTEIN"/>
    <property type="match status" value="1"/>
</dbReference>
<feature type="chain" id="PRO_5005409767" description="thioredoxin-dependent peroxiredoxin" evidence="12">
    <location>
        <begin position="23"/>
        <end position="178"/>
    </location>
</feature>